<name>A0A1U7DIM0_9RHOB</name>
<sequence length="178" mass="19575">MKDTKPSSRPVTVIGWREKIALPDLGLPLIHAKIDTGARTSALHATRIRPFERDGESWVRFHIPHAGLTRAADCEARLVDRREIRNTSGIGEERHVIATALLIGGRRWTIEISLADRAGMAMPLILGRTAIRRHRVLVDAGRSFLAGPPAGRGGAEKTKRAAGKPRAAKTQTMERDDE</sequence>
<reference evidence="3 4" key="1">
    <citation type="submission" date="2017-01" db="EMBL/GenBank/DDBJ databases">
        <title>Genomic analysis of Xuhuaishuia manganoxidans DY6-4.</title>
        <authorList>
            <person name="Wang X."/>
        </authorList>
    </citation>
    <scope>NUCLEOTIDE SEQUENCE [LARGE SCALE GENOMIC DNA]</scope>
    <source>
        <strain evidence="3 4">DY6-4</strain>
    </source>
</reference>
<dbReference type="AlphaFoldDB" id="A0A1U7DIM0"/>
<keyword evidence="4" id="KW-1185">Reference proteome</keyword>
<evidence type="ECO:0000259" key="2">
    <source>
        <dbReference type="Pfam" id="PF05618"/>
    </source>
</evidence>
<dbReference type="InterPro" id="IPR021109">
    <property type="entry name" value="Peptidase_aspartic_dom_sf"/>
</dbReference>
<accession>A0A1U7DIM0</accession>
<dbReference type="SUPFAM" id="SSF50630">
    <property type="entry name" value="Acid proteases"/>
    <property type="match status" value="1"/>
</dbReference>
<dbReference type="InterPro" id="IPR008503">
    <property type="entry name" value="Asp_endopeptidase"/>
</dbReference>
<feature type="region of interest" description="Disordered" evidence="1">
    <location>
        <begin position="147"/>
        <end position="178"/>
    </location>
</feature>
<evidence type="ECO:0000313" key="3">
    <source>
        <dbReference type="EMBL" id="APX89718.1"/>
    </source>
</evidence>
<dbReference type="EMBL" id="CP019124">
    <property type="protein sequence ID" value="APX89718.1"/>
    <property type="molecule type" value="Genomic_DNA"/>
</dbReference>
<feature type="domain" description="Retropepsin-like aspartic endopeptidase" evidence="2">
    <location>
        <begin position="13"/>
        <end position="147"/>
    </location>
</feature>
<gene>
    <name evidence="3" type="ORF">BV394_08315</name>
</gene>
<dbReference type="STRING" id="1267768.BV394_08315"/>
<evidence type="ECO:0000313" key="4">
    <source>
        <dbReference type="Proteomes" id="UP000187266"/>
    </source>
</evidence>
<dbReference type="PANTHER" id="PTHR38037">
    <property type="entry name" value="ZN_PROTEASE DOMAIN-CONTAINING PROTEIN"/>
    <property type="match status" value="1"/>
</dbReference>
<dbReference type="Gene3D" id="2.40.70.10">
    <property type="entry name" value="Acid Proteases"/>
    <property type="match status" value="1"/>
</dbReference>
<proteinExistence type="predicted"/>
<evidence type="ECO:0000256" key="1">
    <source>
        <dbReference type="SAM" id="MobiDB-lite"/>
    </source>
</evidence>
<accession>A0A2M9DDD5</accession>
<dbReference type="Pfam" id="PF05618">
    <property type="entry name" value="Zn_protease"/>
    <property type="match status" value="1"/>
</dbReference>
<dbReference type="PANTHER" id="PTHR38037:SF2">
    <property type="entry name" value="ATP-DEPENDENT ZINC PROTEASE DOMAIN-CONTAINING PROTEIN-RELATED"/>
    <property type="match status" value="1"/>
</dbReference>
<dbReference type="OrthoDB" id="9782977at2"/>
<dbReference type="Proteomes" id="UP000187266">
    <property type="component" value="Chromosome"/>
</dbReference>
<dbReference type="RefSeq" id="WP_076979740.1">
    <property type="nucleotide sequence ID" value="NZ_MTCO01000169.1"/>
</dbReference>
<protein>
    <recommendedName>
        <fullName evidence="2">Retropepsin-like aspartic endopeptidase domain-containing protein</fullName>
    </recommendedName>
</protein>
<organism evidence="3 4">
    <name type="scientific">Brevirhabdus pacifica</name>
    <dbReference type="NCBI Taxonomy" id="1267768"/>
    <lineage>
        <taxon>Bacteria</taxon>
        <taxon>Pseudomonadati</taxon>
        <taxon>Pseudomonadota</taxon>
        <taxon>Alphaproteobacteria</taxon>
        <taxon>Rhodobacterales</taxon>
        <taxon>Paracoccaceae</taxon>
        <taxon>Brevirhabdus</taxon>
    </lineage>
</organism>